<evidence type="ECO:0000256" key="2">
    <source>
        <dbReference type="SAM" id="Phobius"/>
    </source>
</evidence>
<organism evidence="4 5">
    <name type="scientific">Xyrichtys novacula</name>
    <name type="common">Pearly razorfish</name>
    <name type="synonym">Hemipteronotus novacula</name>
    <dbReference type="NCBI Taxonomy" id="13765"/>
    <lineage>
        <taxon>Eukaryota</taxon>
        <taxon>Metazoa</taxon>
        <taxon>Chordata</taxon>
        <taxon>Craniata</taxon>
        <taxon>Vertebrata</taxon>
        <taxon>Euteleostomi</taxon>
        <taxon>Actinopterygii</taxon>
        <taxon>Neopterygii</taxon>
        <taxon>Teleostei</taxon>
        <taxon>Neoteleostei</taxon>
        <taxon>Acanthomorphata</taxon>
        <taxon>Eupercaria</taxon>
        <taxon>Labriformes</taxon>
        <taxon>Labridae</taxon>
        <taxon>Xyrichtys</taxon>
    </lineage>
</organism>
<dbReference type="GO" id="GO:0038023">
    <property type="term" value="F:signaling receptor activity"/>
    <property type="evidence" value="ECO:0007669"/>
    <property type="project" value="InterPro"/>
</dbReference>
<evidence type="ECO:0000313" key="4">
    <source>
        <dbReference type="EMBL" id="CAJ1076589.1"/>
    </source>
</evidence>
<dbReference type="GO" id="GO:0016020">
    <property type="term" value="C:membrane"/>
    <property type="evidence" value="ECO:0007669"/>
    <property type="project" value="InterPro"/>
</dbReference>
<dbReference type="GO" id="GO:0002250">
    <property type="term" value="P:adaptive immune response"/>
    <property type="evidence" value="ECO:0007669"/>
    <property type="project" value="InterPro"/>
</dbReference>
<feature type="region of interest" description="Disordered" evidence="1">
    <location>
        <begin position="181"/>
        <end position="217"/>
    </location>
</feature>
<keyword evidence="5" id="KW-1185">Reference proteome</keyword>
<name>A0AAV1GU01_XYRNO</name>
<dbReference type="Gene3D" id="2.60.40.10">
    <property type="entry name" value="Immunoglobulins"/>
    <property type="match status" value="1"/>
</dbReference>
<dbReference type="AlphaFoldDB" id="A0AAV1GU01"/>
<feature type="chain" id="PRO_5043393226" evidence="3">
    <location>
        <begin position="25"/>
        <end position="248"/>
    </location>
</feature>
<keyword evidence="2" id="KW-0812">Transmembrane</keyword>
<evidence type="ECO:0000256" key="3">
    <source>
        <dbReference type="SAM" id="SignalP"/>
    </source>
</evidence>
<sequence length="248" mass="27708">MTETTMKTRAASVFIFIQLLEAHAELIFRHLSGSQSLQLSCSPQQDHRLLTGLHLYHRGSSAQTTLLSMSEGRELKVDPVLRGRLQLSGGLKSLQVNITISHLQSSDTGLYLLEQSYLSRNSSEQVFISTQKVVLLVEGTGGSCQCSPSSPPLFLTILTVAGLLLLTLSWMAVQKCMKVRPRHKPQPSSPIYEEMTRKEPPTRTAQNNPDPPSHLEDVNFPVYANPNIRQQQDNYYACPRQLLLTPRV</sequence>
<gene>
    <name evidence="4" type="ORF">XNOV1_A024353</name>
</gene>
<evidence type="ECO:0000256" key="1">
    <source>
        <dbReference type="SAM" id="MobiDB-lite"/>
    </source>
</evidence>
<dbReference type="InterPro" id="IPR039090">
    <property type="entry name" value="CD7"/>
</dbReference>
<accession>A0AAV1GU01</accession>
<reference evidence="4" key="1">
    <citation type="submission" date="2023-08" db="EMBL/GenBank/DDBJ databases">
        <authorList>
            <person name="Alioto T."/>
            <person name="Alioto T."/>
            <person name="Gomez Garrido J."/>
        </authorList>
    </citation>
    <scope>NUCLEOTIDE SEQUENCE</scope>
</reference>
<keyword evidence="3" id="KW-0732">Signal</keyword>
<dbReference type="InterPro" id="IPR013783">
    <property type="entry name" value="Ig-like_fold"/>
</dbReference>
<dbReference type="InterPro" id="IPR036179">
    <property type="entry name" value="Ig-like_dom_sf"/>
</dbReference>
<dbReference type="PANTHER" id="PTHR15343:SF0">
    <property type="entry name" value="T-CELL ANTIGEN CD7"/>
    <property type="match status" value="1"/>
</dbReference>
<dbReference type="EMBL" id="OY660879">
    <property type="protein sequence ID" value="CAJ1076589.1"/>
    <property type="molecule type" value="Genomic_DNA"/>
</dbReference>
<keyword evidence="2" id="KW-0472">Membrane</keyword>
<keyword evidence="2" id="KW-1133">Transmembrane helix</keyword>
<dbReference type="Proteomes" id="UP001178508">
    <property type="component" value="Chromosome 16"/>
</dbReference>
<evidence type="ECO:0000313" key="5">
    <source>
        <dbReference type="Proteomes" id="UP001178508"/>
    </source>
</evidence>
<feature type="signal peptide" evidence="3">
    <location>
        <begin position="1"/>
        <end position="24"/>
    </location>
</feature>
<dbReference type="PANTHER" id="PTHR15343">
    <property type="entry name" value="CD7"/>
    <property type="match status" value="1"/>
</dbReference>
<dbReference type="SUPFAM" id="SSF48726">
    <property type="entry name" value="Immunoglobulin"/>
    <property type="match status" value="1"/>
</dbReference>
<protein>
    <submittedName>
        <fullName evidence="4">Uncharacterized protein LOC117832413 isoform X1</fullName>
    </submittedName>
</protein>
<proteinExistence type="predicted"/>
<feature type="transmembrane region" description="Helical" evidence="2">
    <location>
        <begin position="153"/>
        <end position="173"/>
    </location>
</feature>